<dbReference type="AlphaFoldDB" id="S9SA29"/>
<dbReference type="Proteomes" id="UP000015350">
    <property type="component" value="Unassembled WGS sequence"/>
</dbReference>
<dbReference type="EMBL" id="AQPH01000060">
    <property type="protein sequence ID" value="EPY00933.1"/>
    <property type="molecule type" value="Genomic_DNA"/>
</dbReference>
<comment type="caution">
    <text evidence="1">The sequence shown here is derived from an EMBL/GenBank/DDBJ whole genome shotgun (WGS) entry which is preliminary data.</text>
</comment>
<evidence type="ECO:0000313" key="1">
    <source>
        <dbReference type="EMBL" id="EPY00933.1"/>
    </source>
</evidence>
<dbReference type="RefSeq" id="WP_021133025.1">
    <property type="nucleotide sequence ID" value="NZ_AQPH01000060.1"/>
</dbReference>
<reference evidence="1 2" key="1">
    <citation type="submission" date="2013-04" db="EMBL/GenBank/DDBJ databases">
        <authorList>
            <person name="Kuznetsov B."/>
            <person name="Ivanovsky R."/>
        </authorList>
    </citation>
    <scope>NUCLEOTIDE SEQUENCE [LARGE SCALE GENOMIC DNA]</scope>
    <source>
        <strain evidence="1 2">MGU-K5</strain>
    </source>
</reference>
<name>S9SA29_MAGFU</name>
<accession>S9SA29</accession>
<protein>
    <submittedName>
        <fullName evidence="1">Uncharacterized protein</fullName>
    </submittedName>
</protein>
<evidence type="ECO:0000313" key="2">
    <source>
        <dbReference type="Proteomes" id="UP000015350"/>
    </source>
</evidence>
<proteinExistence type="predicted"/>
<sequence length="68" mass="7281">MIPDHEHLCAVCGAWGPYGRRNPRKVDGAYVWYCADHRPAAKAAVVEKLSSPAPVAAGVPAPKQGSLW</sequence>
<gene>
    <name evidence="1" type="ORF">K678_13643</name>
</gene>
<organism evidence="1 2">
    <name type="scientific">Magnetospirillum fulvum MGU-K5</name>
    <dbReference type="NCBI Taxonomy" id="1316936"/>
    <lineage>
        <taxon>Bacteria</taxon>
        <taxon>Pseudomonadati</taxon>
        <taxon>Pseudomonadota</taxon>
        <taxon>Alphaproteobacteria</taxon>
        <taxon>Rhodospirillales</taxon>
        <taxon>Rhodospirillaceae</taxon>
        <taxon>Magnetospirillum</taxon>
    </lineage>
</organism>
<dbReference type="OrthoDB" id="10006464at2"/>